<dbReference type="AlphaFoldDB" id="B1J2J1"/>
<dbReference type="KEGG" id="ppw:PputW619_0384"/>
<dbReference type="GO" id="GO:0043107">
    <property type="term" value="P:type IV pilus-dependent motility"/>
    <property type="evidence" value="ECO:0007669"/>
    <property type="project" value="TreeGrafter"/>
</dbReference>
<dbReference type="Pfam" id="PF05137">
    <property type="entry name" value="PilN"/>
    <property type="match status" value="1"/>
</dbReference>
<protein>
    <submittedName>
        <fullName evidence="2">Fimbrial assembly family protein</fullName>
    </submittedName>
</protein>
<sequence>MLRINLLPWREQQRQAALRRLRFMLLGGVVLALCVVLLMDQLARQRAQHHANANLARQAVITELNTQLEQLDGIQKAIDAVRAQTTVLDALYADQELLTTLFTDLERALPEGVQVVELRVEGERLHLAGLAASSAVIAQLMRDLGRSGILLDLELKRIKSMPAGEEFLLLARMSASWS</sequence>
<accession>B1J2J1</accession>
<reference evidence="2" key="1">
    <citation type="submission" date="2008-02" db="EMBL/GenBank/DDBJ databases">
        <title>Complete sequence of Psuedomonas putida W619.</title>
        <authorList>
            <consortium name="US DOE Joint Genome Institute"/>
            <person name="Copeland A."/>
            <person name="Lucas S."/>
            <person name="Lapidus A."/>
            <person name="Barry K."/>
            <person name="Detter J.C."/>
            <person name="Glavina del Rio T."/>
            <person name="Dalin E."/>
            <person name="Tice H."/>
            <person name="Pitluck S."/>
            <person name="Chain P."/>
            <person name="Malfatti S."/>
            <person name="Shin M."/>
            <person name="Vergez L."/>
            <person name="Schmutz J."/>
            <person name="Larimer F."/>
            <person name="Land M."/>
            <person name="Hauser L."/>
            <person name="Kyrpides N."/>
            <person name="Kim E."/>
            <person name="Taghavi S."/>
            <person name="Vangronsveld D."/>
            <person name="van der Lelie D."/>
            <person name="Richardson P."/>
        </authorList>
    </citation>
    <scope>NUCLEOTIDE SEQUENCE</scope>
    <source>
        <strain evidence="2">W619</strain>
    </source>
</reference>
<evidence type="ECO:0000256" key="1">
    <source>
        <dbReference type="SAM" id="Phobius"/>
    </source>
</evidence>
<evidence type="ECO:0000313" key="2">
    <source>
        <dbReference type="EMBL" id="ACA70890.1"/>
    </source>
</evidence>
<keyword evidence="1" id="KW-1133">Transmembrane helix</keyword>
<proteinExistence type="predicted"/>
<dbReference type="InterPro" id="IPR007813">
    <property type="entry name" value="PilN"/>
</dbReference>
<keyword evidence="1" id="KW-0472">Membrane</keyword>
<dbReference type="STRING" id="390235.PputW619_0384"/>
<dbReference type="InterPro" id="IPR052534">
    <property type="entry name" value="Extracell_DNA_Util/SecSys_Comp"/>
</dbReference>
<keyword evidence="1" id="KW-0812">Transmembrane</keyword>
<dbReference type="HOGENOM" id="CLU_081304_3_0_6"/>
<dbReference type="PANTHER" id="PTHR40278:SF2">
    <property type="entry name" value="TYPE IV PILUS INNER MEMBRANE COMPONENT PILN"/>
    <property type="match status" value="1"/>
</dbReference>
<organism evidence="2">
    <name type="scientific">Pseudomonas putida (strain W619)</name>
    <dbReference type="NCBI Taxonomy" id="390235"/>
    <lineage>
        <taxon>Bacteria</taxon>
        <taxon>Pseudomonadati</taxon>
        <taxon>Pseudomonadota</taxon>
        <taxon>Gammaproteobacteria</taxon>
        <taxon>Pseudomonadales</taxon>
        <taxon>Pseudomonadaceae</taxon>
        <taxon>Pseudomonas</taxon>
    </lineage>
</organism>
<dbReference type="OrthoDB" id="5296173at2"/>
<feature type="transmembrane region" description="Helical" evidence="1">
    <location>
        <begin position="21"/>
        <end position="39"/>
    </location>
</feature>
<gene>
    <name evidence="2" type="ordered locus">PputW619_0384</name>
</gene>
<dbReference type="GO" id="GO:0043683">
    <property type="term" value="P:type IV pilus assembly"/>
    <property type="evidence" value="ECO:0007669"/>
    <property type="project" value="TreeGrafter"/>
</dbReference>
<dbReference type="eggNOG" id="COG3166">
    <property type="taxonomic scope" value="Bacteria"/>
</dbReference>
<dbReference type="EMBL" id="CP000949">
    <property type="protein sequence ID" value="ACA70890.1"/>
    <property type="molecule type" value="Genomic_DNA"/>
</dbReference>
<dbReference type="PANTHER" id="PTHR40278">
    <property type="entry name" value="DNA UTILIZATION PROTEIN HOFN"/>
    <property type="match status" value="1"/>
</dbReference>
<name>B1J2J1_PSEPW</name>